<sequence length="273" mass="29658">MDKYAVFGNPIKHSKSPAIHHKFAELLNEPVHYEAILAPLDGFSAAVNDFFVSGGLGANVTMPFKEQAFELCDQLSDRAQSAGAVNTLKKLKSGELYGDNTDGAGLVNDLLNNNITLKGQHILLMGAGGAARGVLLPLIEQQPASITLVNRTKNKAQQLAELFSQYIDIAVYDFHELPIANYDVVINSTSSSIEGVLPNITAEHIQSASAVYDMVYSDKETIFIAWAKSHNKNAVMLDGIGMLIGQAAEAYNVWRDTFPPVEQVIRLAKDKAL</sequence>
<feature type="domain" description="Shikimate dehydrogenase substrate binding N-terminal" evidence="10">
    <location>
        <begin position="6"/>
        <end position="88"/>
    </location>
</feature>
<accession>A0A2C9ZZX9</accession>
<dbReference type="SUPFAM" id="SSF51735">
    <property type="entry name" value="NAD(P)-binding Rossmann-fold domains"/>
    <property type="match status" value="1"/>
</dbReference>
<dbReference type="InterPro" id="IPR022893">
    <property type="entry name" value="Shikimate_DH_fam"/>
</dbReference>
<comment type="pathway">
    <text evidence="1 8">Metabolic intermediate biosynthesis; chorismate biosynthesis; chorismate from D-erythrose 4-phosphate and phosphoenolpyruvate: step 4/7.</text>
</comment>
<feature type="binding site" evidence="8">
    <location>
        <begin position="150"/>
        <end position="155"/>
    </location>
    <ligand>
        <name>NADP(+)</name>
        <dbReference type="ChEBI" id="CHEBI:58349"/>
    </ligand>
</feature>
<dbReference type="InterPro" id="IPR046346">
    <property type="entry name" value="Aminoacid_DH-like_N_sf"/>
</dbReference>
<reference evidence="11 12" key="1">
    <citation type="submission" date="2017-02" db="EMBL/GenBank/DDBJ databases">
        <title>Pseudoalteromonas ulvae TC14 Genome.</title>
        <authorList>
            <person name="Molmeret M."/>
        </authorList>
    </citation>
    <scope>NUCLEOTIDE SEQUENCE [LARGE SCALE GENOMIC DNA]</scope>
    <source>
        <strain evidence="11">TC14</strain>
    </source>
</reference>
<evidence type="ECO:0000256" key="8">
    <source>
        <dbReference type="HAMAP-Rule" id="MF_00222"/>
    </source>
</evidence>
<dbReference type="Gene3D" id="3.40.50.720">
    <property type="entry name" value="NAD(P)-binding Rossmann-like Domain"/>
    <property type="match status" value="1"/>
</dbReference>
<dbReference type="Pfam" id="PF08501">
    <property type="entry name" value="Shikimate_dh_N"/>
    <property type="match status" value="1"/>
</dbReference>
<feature type="binding site" evidence="8">
    <location>
        <position position="102"/>
    </location>
    <ligand>
        <name>shikimate</name>
        <dbReference type="ChEBI" id="CHEBI:36208"/>
    </ligand>
</feature>
<evidence type="ECO:0000256" key="6">
    <source>
        <dbReference type="ARBA" id="ARBA00023141"/>
    </source>
</evidence>
<gene>
    <name evidence="8" type="primary">aroE</name>
    <name evidence="11" type="ORF">B1199_19645</name>
</gene>
<dbReference type="NCBIfam" id="NF001310">
    <property type="entry name" value="PRK00258.1-2"/>
    <property type="match status" value="1"/>
</dbReference>
<evidence type="ECO:0000256" key="2">
    <source>
        <dbReference type="ARBA" id="ARBA00012962"/>
    </source>
</evidence>
<comment type="similarity">
    <text evidence="8">Belongs to the shikimate dehydrogenase family.</text>
</comment>
<dbReference type="HAMAP" id="MF_00222">
    <property type="entry name" value="Shikimate_DH_AroE"/>
    <property type="match status" value="1"/>
</dbReference>
<feature type="binding site" evidence="8">
    <location>
        <position position="246"/>
    </location>
    <ligand>
        <name>shikimate</name>
        <dbReference type="ChEBI" id="CHEBI:36208"/>
    </ligand>
</feature>
<feature type="binding site" evidence="8">
    <location>
        <position position="216"/>
    </location>
    <ligand>
        <name>shikimate</name>
        <dbReference type="ChEBI" id="CHEBI:36208"/>
    </ligand>
</feature>
<keyword evidence="3 8" id="KW-0028">Amino-acid biosynthesis</keyword>
<comment type="function">
    <text evidence="8">Involved in the biosynthesis of the chorismate, which leads to the biosynthesis of aromatic amino acids. Catalyzes the reversible NADPH linked reduction of 3-dehydroshikimate (DHSA) to yield shikimate (SA).</text>
</comment>
<evidence type="ECO:0000256" key="3">
    <source>
        <dbReference type="ARBA" id="ARBA00022605"/>
    </source>
</evidence>
<dbReference type="RefSeq" id="WP_086745834.1">
    <property type="nucleotide sequence ID" value="NZ_MWPV01000007.1"/>
</dbReference>
<dbReference type="GO" id="GO:0005829">
    <property type="term" value="C:cytosol"/>
    <property type="evidence" value="ECO:0007669"/>
    <property type="project" value="TreeGrafter"/>
</dbReference>
<comment type="catalytic activity">
    <reaction evidence="7 8">
        <text>shikimate + NADP(+) = 3-dehydroshikimate + NADPH + H(+)</text>
        <dbReference type="Rhea" id="RHEA:17737"/>
        <dbReference type="ChEBI" id="CHEBI:15378"/>
        <dbReference type="ChEBI" id="CHEBI:16630"/>
        <dbReference type="ChEBI" id="CHEBI:36208"/>
        <dbReference type="ChEBI" id="CHEBI:57783"/>
        <dbReference type="ChEBI" id="CHEBI:58349"/>
        <dbReference type="EC" id="1.1.1.25"/>
    </reaction>
</comment>
<dbReference type="GO" id="GO:0009423">
    <property type="term" value="P:chorismate biosynthetic process"/>
    <property type="evidence" value="ECO:0007669"/>
    <property type="project" value="UniProtKB-UniRule"/>
</dbReference>
<dbReference type="Gene3D" id="3.40.50.10860">
    <property type="entry name" value="Leucine Dehydrogenase, chain A, domain 1"/>
    <property type="match status" value="1"/>
</dbReference>
<dbReference type="GO" id="GO:0004764">
    <property type="term" value="F:shikimate 3-dehydrogenase (NADP+) activity"/>
    <property type="evidence" value="ECO:0007669"/>
    <property type="project" value="UniProtKB-UniRule"/>
</dbReference>
<dbReference type="InterPro" id="IPR013708">
    <property type="entry name" value="Shikimate_DH-bd_N"/>
</dbReference>
<dbReference type="InterPro" id="IPR036291">
    <property type="entry name" value="NAD(P)-bd_dom_sf"/>
</dbReference>
<feature type="binding site" evidence="8">
    <location>
        <position position="61"/>
    </location>
    <ligand>
        <name>shikimate</name>
        <dbReference type="ChEBI" id="CHEBI:36208"/>
    </ligand>
</feature>
<evidence type="ECO:0000313" key="11">
    <source>
        <dbReference type="EMBL" id="OUL56324.1"/>
    </source>
</evidence>
<dbReference type="GO" id="GO:0019632">
    <property type="term" value="P:shikimate metabolic process"/>
    <property type="evidence" value="ECO:0007669"/>
    <property type="project" value="InterPro"/>
</dbReference>
<evidence type="ECO:0000313" key="12">
    <source>
        <dbReference type="Proteomes" id="UP000194841"/>
    </source>
</evidence>
<dbReference type="EC" id="1.1.1.25" evidence="2 8"/>
<dbReference type="GO" id="GO:0009073">
    <property type="term" value="P:aromatic amino acid family biosynthetic process"/>
    <property type="evidence" value="ECO:0007669"/>
    <property type="project" value="UniProtKB-KW"/>
</dbReference>
<comment type="caution">
    <text evidence="11">The sequence shown here is derived from an EMBL/GenBank/DDBJ whole genome shotgun (WGS) entry which is preliminary data.</text>
</comment>
<dbReference type="SUPFAM" id="SSF53223">
    <property type="entry name" value="Aminoacid dehydrogenase-like, N-terminal domain"/>
    <property type="match status" value="1"/>
</dbReference>
<protein>
    <recommendedName>
        <fullName evidence="2 8">Shikimate dehydrogenase (NADP(+))</fullName>
        <shortName evidence="8">SDH</shortName>
        <ecNumber evidence="2 8">1.1.1.25</ecNumber>
    </recommendedName>
</protein>
<feature type="binding site" evidence="8">
    <location>
        <position position="214"/>
    </location>
    <ligand>
        <name>NADP(+)</name>
        <dbReference type="ChEBI" id="CHEBI:58349"/>
    </ligand>
</feature>
<dbReference type="AlphaFoldDB" id="A0A2C9ZZX9"/>
<dbReference type="GO" id="GO:0050661">
    <property type="term" value="F:NADP binding"/>
    <property type="evidence" value="ECO:0007669"/>
    <property type="project" value="InterPro"/>
</dbReference>
<evidence type="ECO:0000256" key="7">
    <source>
        <dbReference type="ARBA" id="ARBA00049442"/>
    </source>
</evidence>
<proteinExistence type="inferred from homology"/>
<dbReference type="InterPro" id="IPR011342">
    <property type="entry name" value="Shikimate_DH"/>
</dbReference>
<evidence type="ECO:0000256" key="5">
    <source>
        <dbReference type="ARBA" id="ARBA00023002"/>
    </source>
</evidence>
<keyword evidence="12" id="KW-1185">Reference proteome</keyword>
<feature type="binding site" evidence="8">
    <location>
        <position position="239"/>
    </location>
    <ligand>
        <name>NADP(+)</name>
        <dbReference type="ChEBI" id="CHEBI:58349"/>
    </ligand>
</feature>
<keyword evidence="6 8" id="KW-0057">Aromatic amino acid biosynthesis</keyword>
<feature type="binding site" evidence="8">
    <location>
        <position position="86"/>
    </location>
    <ligand>
        <name>shikimate</name>
        <dbReference type="ChEBI" id="CHEBI:36208"/>
    </ligand>
</feature>
<evidence type="ECO:0000259" key="10">
    <source>
        <dbReference type="Pfam" id="PF08501"/>
    </source>
</evidence>
<evidence type="ECO:0000256" key="1">
    <source>
        <dbReference type="ARBA" id="ARBA00004871"/>
    </source>
</evidence>
<dbReference type="Pfam" id="PF01488">
    <property type="entry name" value="Shikimate_DH"/>
    <property type="match status" value="1"/>
</dbReference>
<dbReference type="EMBL" id="MWPV01000007">
    <property type="protein sequence ID" value="OUL56324.1"/>
    <property type="molecule type" value="Genomic_DNA"/>
</dbReference>
<dbReference type="PANTHER" id="PTHR21089:SF1">
    <property type="entry name" value="BIFUNCTIONAL 3-DEHYDROQUINATE DEHYDRATASE_SHIKIMATE DEHYDROGENASE, CHLOROPLASTIC"/>
    <property type="match status" value="1"/>
</dbReference>
<dbReference type="GO" id="GO:0008652">
    <property type="term" value="P:amino acid biosynthetic process"/>
    <property type="evidence" value="ECO:0007669"/>
    <property type="project" value="UniProtKB-KW"/>
</dbReference>
<dbReference type="OrthoDB" id="9776868at2"/>
<feature type="binding site" evidence="8">
    <location>
        <position position="77"/>
    </location>
    <ligand>
        <name>NADP(+)</name>
        <dbReference type="ChEBI" id="CHEBI:58349"/>
    </ligand>
</feature>
<feature type="domain" description="Quinate/shikimate 5-dehydrogenase/glutamyl-tRNA reductase" evidence="9">
    <location>
        <begin position="116"/>
        <end position="193"/>
    </location>
</feature>
<dbReference type="FunFam" id="3.40.50.10860:FF:000006">
    <property type="entry name" value="Shikimate dehydrogenase (NADP(+))"/>
    <property type="match status" value="1"/>
</dbReference>
<dbReference type="UniPathway" id="UPA00053">
    <property type="reaction ID" value="UER00087"/>
</dbReference>
<dbReference type="NCBIfam" id="TIGR00507">
    <property type="entry name" value="aroE"/>
    <property type="match status" value="1"/>
</dbReference>
<dbReference type="PANTHER" id="PTHR21089">
    <property type="entry name" value="SHIKIMATE DEHYDROGENASE"/>
    <property type="match status" value="1"/>
</dbReference>
<organism evidence="11 12">
    <name type="scientific">Pseudoalteromonas ulvae</name>
    <dbReference type="NCBI Taxonomy" id="107327"/>
    <lineage>
        <taxon>Bacteria</taxon>
        <taxon>Pseudomonadati</taxon>
        <taxon>Pseudomonadota</taxon>
        <taxon>Gammaproteobacteria</taxon>
        <taxon>Alteromonadales</taxon>
        <taxon>Pseudoalteromonadaceae</taxon>
        <taxon>Pseudoalteromonas</taxon>
    </lineage>
</organism>
<keyword evidence="5 8" id="KW-0560">Oxidoreductase</keyword>
<evidence type="ECO:0000259" key="9">
    <source>
        <dbReference type="Pfam" id="PF01488"/>
    </source>
</evidence>
<feature type="active site" description="Proton acceptor" evidence="8">
    <location>
        <position position="65"/>
    </location>
</feature>
<feature type="binding site" evidence="8">
    <location>
        <begin position="126"/>
        <end position="130"/>
    </location>
    <ligand>
        <name>NADP(+)</name>
        <dbReference type="ChEBI" id="CHEBI:58349"/>
    </ligand>
</feature>
<feature type="binding site" evidence="8">
    <location>
        <begin position="14"/>
        <end position="16"/>
    </location>
    <ligand>
        <name>shikimate</name>
        <dbReference type="ChEBI" id="CHEBI:36208"/>
    </ligand>
</feature>
<dbReference type="Proteomes" id="UP000194841">
    <property type="component" value="Unassembled WGS sequence"/>
</dbReference>
<evidence type="ECO:0000256" key="4">
    <source>
        <dbReference type="ARBA" id="ARBA00022857"/>
    </source>
</evidence>
<name>A0A2C9ZZX9_PSEDV</name>
<comment type="subunit">
    <text evidence="8">Homodimer.</text>
</comment>
<keyword evidence="4 8" id="KW-0521">NADP</keyword>
<dbReference type="InterPro" id="IPR006151">
    <property type="entry name" value="Shikm_DH/Glu-tRNA_Rdtase"/>
</dbReference>
<dbReference type="CDD" id="cd01065">
    <property type="entry name" value="NAD_bind_Shikimate_DH"/>
    <property type="match status" value="1"/>
</dbReference>